<feature type="compositionally biased region" description="Acidic residues" evidence="1">
    <location>
        <begin position="67"/>
        <end position="87"/>
    </location>
</feature>
<feature type="region of interest" description="Disordered" evidence="1">
    <location>
        <begin position="42"/>
        <end position="87"/>
    </location>
</feature>
<protein>
    <submittedName>
        <fullName evidence="3">Uncharacterized protein</fullName>
    </submittedName>
</protein>
<keyword evidence="4" id="KW-1185">Reference proteome</keyword>
<dbReference type="RefSeq" id="WP_160657767.1">
    <property type="nucleotide sequence ID" value="NZ_JBHRWU010000001.1"/>
</dbReference>
<feature type="compositionally biased region" description="Low complexity" evidence="1">
    <location>
        <begin position="50"/>
        <end position="61"/>
    </location>
</feature>
<proteinExistence type="predicted"/>
<dbReference type="PROSITE" id="PS51257">
    <property type="entry name" value="PROKAR_LIPOPROTEIN"/>
    <property type="match status" value="1"/>
</dbReference>
<feature type="chain" id="PRO_5039061141" evidence="2">
    <location>
        <begin position="22"/>
        <end position="272"/>
    </location>
</feature>
<evidence type="ECO:0000313" key="4">
    <source>
        <dbReference type="Proteomes" id="UP000436284"/>
    </source>
</evidence>
<dbReference type="Proteomes" id="UP000436284">
    <property type="component" value="Unassembled WGS sequence"/>
</dbReference>
<organism evidence="3 4">
    <name type="scientific">Salinicoccus hispanicus</name>
    <dbReference type="NCBI Taxonomy" id="157225"/>
    <lineage>
        <taxon>Bacteria</taxon>
        <taxon>Bacillati</taxon>
        <taxon>Bacillota</taxon>
        <taxon>Bacilli</taxon>
        <taxon>Bacillales</taxon>
        <taxon>Staphylococcaceae</taxon>
        <taxon>Salinicoccus</taxon>
    </lineage>
</organism>
<sequence length="272" mass="29526">MKNKKKSANLAAIVLTGAILGGCSNPFDAIADVINSVISEDTEDVASEPADTAETTDSDTSGIVEETTTEESITDDNVTEAPETETDEVETLDYSHLMNQGEATTLGEGTFTVGEDIPIGRYRATVTEGYGNLFIYDEAERMTLSATMSEVSDDSNQSRPGEVVIFLDEGHELEITGIDDVDFTPYETDEVTELSPGQWVVGEDFPAGLYDISLEESETLGYLKVNVIKDYEKSRFALGSLAYGGTTEFTTAFETGEVITIEWVPKVVLTER</sequence>
<feature type="signal peptide" evidence="2">
    <location>
        <begin position="1"/>
        <end position="21"/>
    </location>
</feature>
<evidence type="ECO:0000256" key="1">
    <source>
        <dbReference type="SAM" id="MobiDB-lite"/>
    </source>
</evidence>
<gene>
    <name evidence="3" type="ORF">GQ671_12385</name>
</gene>
<comment type="caution">
    <text evidence="3">The sequence shown here is derived from an EMBL/GenBank/DDBJ whole genome shotgun (WGS) entry which is preliminary data.</text>
</comment>
<dbReference type="EMBL" id="WUUK01000005">
    <property type="protein sequence ID" value="MXQ52063.1"/>
    <property type="molecule type" value="Genomic_DNA"/>
</dbReference>
<evidence type="ECO:0000313" key="3">
    <source>
        <dbReference type="EMBL" id="MXQ52063.1"/>
    </source>
</evidence>
<accession>A0A6N8U2U3</accession>
<name>A0A6N8U2U3_9STAP</name>
<evidence type="ECO:0000256" key="2">
    <source>
        <dbReference type="SAM" id="SignalP"/>
    </source>
</evidence>
<dbReference type="OrthoDB" id="1650483at2"/>
<dbReference type="AlphaFoldDB" id="A0A6N8U2U3"/>
<reference evidence="3 4" key="1">
    <citation type="submission" date="2019-12" db="EMBL/GenBank/DDBJ databases">
        <title>Salinicoccus cyprini sp. nov., isolated from gastro-intestinal tract of mirror carp, Cyprinus carpio var. specularis, collected from Gobind Sagar Reservoir, Himachal Pradesh, India.</title>
        <authorList>
            <person name="Talwar C."/>
            <person name="Singh A.K."/>
            <person name="Lal R."/>
            <person name="Negi R.K."/>
        </authorList>
    </citation>
    <scope>NUCLEOTIDE SEQUENCE [LARGE SCALE GENOMIC DNA]</scope>
    <source>
        <strain evidence="3 4">J-82</strain>
    </source>
</reference>
<keyword evidence="2" id="KW-0732">Signal</keyword>